<comment type="subunit">
    <text evidence="11">Homodimer.</text>
</comment>
<keyword evidence="15" id="KW-1185">Reference proteome</keyword>
<evidence type="ECO:0000256" key="6">
    <source>
        <dbReference type="ARBA" id="ARBA00022777"/>
    </source>
</evidence>
<dbReference type="Pfam" id="PF00294">
    <property type="entry name" value="PfkB"/>
    <property type="match status" value="1"/>
</dbReference>
<dbReference type="CDD" id="cd01172">
    <property type="entry name" value="RfaE_like"/>
    <property type="match status" value="1"/>
</dbReference>
<evidence type="ECO:0000256" key="4">
    <source>
        <dbReference type="ARBA" id="ARBA00022695"/>
    </source>
</evidence>
<evidence type="ECO:0000256" key="3">
    <source>
        <dbReference type="ARBA" id="ARBA00022679"/>
    </source>
</evidence>
<evidence type="ECO:0000256" key="11">
    <source>
        <dbReference type="HAMAP-Rule" id="MF_01603"/>
    </source>
</evidence>
<dbReference type="EC" id="2.7.1.167" evidence="11"/>
<evidence type="ECO:0000313" key="15">
    <source>
        <dbReference type="Proteomes" id="UP001419084"/>
    </source>
</evidence>
<sequence>MDYTRLKKFSEIKVLVLGDFMLDKYITGEVKRISPEAPVPVIEVKEKETYLGGAGNVINNITALGGHARIITCIGNDQAGDYLLDHMVGKGVDTRYVWKVEGERTIIKTRIVAKSQQFLRYDEEDIREIPEDYVNYVKQNMEEIFKDINIVIISDYGKGNVSYKLAQAIIKEARSQNIPVIVDPKGKDYSKYTGATICTPNMSEFNAVVGVNEIMNEEQIAIKGKKLCEDINLRYVLVTRSEKGMSLIDGNDGKKQDLPAIAKEVVDVTGAGDTVISVFSLAMAVGYSLSDCCKLSNKAASIVISHFGAATTNIKEIEQTGFHGTGSKILQWGQVQQVVRNLKKEGKKIVFTNGCFDLVHAGHIASFEQARALGDVLIVGLNSDTSIRIIKGDKRPIVTQENRVKLLSALTVIDYIIIFEQDTPKELIDLIIPDVLVKGKDWAGKEVVGQDVVEANGGVVELIDLEQGLSTTNVIEKIRELYH</sequence>
<feature type="region of interest" description="Ribokinase" evidence="11">
    <location>
        <begin position="1"/>
        <end position="324"/>
    </location>
</feature>
<comment type="function">
    <text evidence="1 11">Catalyzes the phosphorylation of D-glycero-D-manno-heptose 7-phosphate at the C-1 position to selectively form D-glycero-beta-D-manno-heptose-1,7-bisphosphate.</text>
</comment>
<evidence type="ECO:0000259" key="13">
    <source>
        <dbReference type="Pfam" id="PF01467"/>
    </source>
</evidence>
<comment type="similarity">
    <text evidence="11">In the C-terminal section; belongs to the cytidylyltransferase family.</text>
</comment>
<dbReference type="InterPro" id="IPR004821">
    <property type="entry name" value="Cyt_trans-like"/>
</dbReference>
<dbReference type="SUPFAM" id="SSF52374">
    <property type="entry name" value="Nucleotidylyl transferase"/>
    <property type="match status" value="1"/>
</dbReference>
<keyword evidence="4 11" id="KW-0548">Nucleotidyltransferase</keyword>
<dbReference type="Gene3D" id="3.40.1190.20">
    <property type="match status" value="1"/>
</dbReference>
<feature type="binding site" evidence="11">
    <location>
        <begin position="201"/>
        <end position="204"/>
    </location>
    <ligand>
        <name>ATP</name>
        <dbReference type="ChEBI" id="CHEBI:30616"/>
    </ligand>
</feature>
<keyword evidence="6 11" id="KW-0418">Kinase</keyword>
<gene>
    <name evidence="11 14" type="primary">hldE</name>
    <name evidence="14" type="ORF">LAD12857_37830</name>
</gene>
<accession>A0ABQ5MAL3</accession>
<keyword evidence="7 11" id="KW-0067">ATP-binding</keyword>
<comment type="catalytic activity">
    <reaction evidence="11">
        <text>D-glycero-beta-D-manno-heptose 7-phosphate + ATP = D-glycero-beta-D-manno-heptose 1,7-bisphosphate + ADP + H(+)</text>
        <dbReference type="Rhea" id="RHEA:27473"/>
        <dbReference type="ChEBI" id="CHEBI:15378"/>
        <dbReference type="ChEBI" id="CHEBI:30616"/>
        <dbReference type="ChEBI" id="CHEBI:60204"/>
        <dbReference type="ChEBI" id="CHEBI:60208"/>
        <dbReference type="ChEBI" id="CHEBI:456216"/>
        <dbReference type="EC" id="2.7.1.167"/>
    </reaction>
</comment>
<comment type="function">
    <text evidence="2 11">Catalyzes the ADP transfer from ATP to D-glycero-beta-D-manno-heptose 1-phosphate, yielding ADP-D-glycero-beta-D-manno-heptose.</text>
</comment>
<evidence type="ECO:0000256" key="1">
    <source>
        <dbReference type="ARBA" id="ARBA00002319"/>
    </source>
</evidence>
<name>A0ABQ5MAL3_9FIRM</name>
<proteinExistence type="inferred from homology"/>
<feature type="domain" description="Carbohydrate kinase PfkB" evidence="12">
    <location>
        <begin position="13"/>
        <end position="312"/>
    </location>
</feature>
<dbReference type="NCBIfam" id="TIGR02198">
    <property type="entry name" value="rfaE_dom_I"/>
    <property type="match status" value="1"/>
</dbReference>
<dbReference type="InterPro" id="IPR011611">
    <property type="entry name" value="PfkB_dom"/>
</dbReference>
<dbReference type="RefSeq" id="WP_346065980.1">
    <property type="nucleotide sequence ID" value="NZ_BRPJ01000081.1"/>
</dbReference>
<dbReference type="Pfam" id="PF01467">
    <property type="entry name" value="CTP_transf_like"/>
    <property type="match status" value="1"/>
</dbReference>
<keyword evidence="5 11" id="KW-0547">Nucleotide-binding</keyword>
<dbReference type="NCBIfam" id="TIGR00125">
    <property type="entry name" value="cyt_tran_rel"/>
    <property type="match status" value="1"/>
</dbReference>
<feature type="active site" evidence="11">
    <location>
        <position position="273"/>
    </location>
</feature>
<dbReference type="EMBL" id="BRPJ01000081">
    <property type="protein sequence ID" value="GLB31860.1"/>
    <property type="molecule type" value="Genomic_DNA"/>
</dbReference>
<dbReference type="NCBIfam" id="NF008454">
    <property type="entry name" value="PRK11316.1"/>
    <property type="match status" value="1"/>
</dbReference>
<dbReference type="HAMAP" id="MF_01603">
    <property type="entry name" value="HldE"/>
    <property type="match status" value="1"/>
</dbReference>
<dbReference type="Proteomes" id="UP001419084">
    <property type="component" value="Unassembled WGS sequence"/>
</dbReference>
<evidence type="ECO:0000259" key="12">
    <source>
        <dbReference type="Pfam" id="PF00294"/>
    </source>
</evidence>
<reference evidence="14 15" key="1">
    <citation type="journal article" date="2024" name="Int. J. Syst. Evol. Microbiol.">
        <title>Lacrimispora brassicae sp. nov. isolated from fermented cabbage, and proposal of Clostridium indicum Gundawar et al. 2019 and Clostridium methoxybenzovorans Mechichi et al. 1999 as heterotypic synonyms of Lacrimispora amygdalina (Parshina et al. 2003) Haas and Blanchard 2020 and Lacrimispora indolis (McClung and McCoy 1957) Haas and Blanchard 2020, respectively.</title>
        <authorList>
            <person name="Kobayashi H."/>
            <person name="Tanizawa Y."/>
            <person name="Sakamoto M."/>
            <person name="Ohkuma M."/>
            <person name="Tohno M."/>
        </authorList>
    </citation>
    <scope>NUCLEOTIDE SEQUENCE [LARGE SCALE GENOMIC DNA]</scope>
    <source>
        <strain evidence="14 15">DSM 12857</strain>
    </source>
</reference>
<evidence type="ECO:0000256" key="2">
    <source>
        <dbReference type="ARBA" id="ARBA00003753"/>
    </source>
</evidence>
<dbReference type="PANTHER" id="PTHR46969">
    <property type="entry name" value="BIFUNCTIONAL PROTEIN HLDE"/>
    <property type="match status" value="1"/>
</dbReference>
<evidence type="ECO:0000256" key="9">
    <source>
        <dbReference type="ARBA" id="ARBA00023277"/>
    </source>
</evidence>
<comment type="pathway">
    <text evidence="11">Nucleotide-sugar biosynthesis; ADP-L-glycero-beta-D-manno-heptose biosynthesis; ADP-L-glycero-beta-D-manno-heptose from D-glycero-beta-D-manno-heptose 7-phosphate: step 1/4.</text>
</comment>
<evidence type="ECO:0000256" key="10">
    <source>
        <dbReference type="ARBA" id="ARBA00047428"/>
    </source>
</evidence>
<dbReference type="InterPro" id="IPR014729">
    <property type="entry name" value="Rossmann-like_a/b/a_fold"/>
</dbReference>
<dbReference type="InterPro" id="IPR023030">
    <property type="entry name" value="Bifunc_HldE"/>
</dbReference>
<comment type="pathway">
    <text evidence="11">Nucleotide-sugar biosynthesis; ADP-L-glycero-beta-D-manno-heptose biosynthesis; ADP-L-glycero-beta-D-manno-heptose from D-glycero-beta-D-manno-heptose 7-phosphate: step 3/4.</text>
</comment>
<organism evidence="14 15">
    <name type="scientific">Lacrimispora amygdalina</name>
    <dbReference type="NCBI Taxonomy" id="253257"/>
    <lineage>
        <taxon>Bacteria</taxon>
        <taxon>Bacillati</taxon>
        <taxon>Bacillota</taxon>
        <taxon>Clostridia</taxon>
        <taxon>Lachnospirales</taxon>
        <taxon>Lachnospiraceae</taxon>
        <taxon>Lacrimispora</taxon>
    </lineage>
</organism>
<dbReference type="InterPro" id="IPR029056">
    <property type="entry name" value="Ribokinase-like"/>
</dbReference>
<dbReference type="InterPro" id="IPR011913">
    <property type="entry name" value="RfaE_dom_I"/>
</dbReference>
<protein>
    <recommendedName>
        <fullName evidence="11">Bifunctional protein HldE</fullName>
    </recommendedName>
    <domain>
        <recommendedName>
            <fullName evidence="11">D-beta-D-heptose 7-phosphate kinase</fullName>
            <ecNumber evidence="11">2.7.1.167</ecNumber>
        </recommendedName>
        <alternativeName>
            <fullName evidence="11">D-beta-D-heptose 7-phosphotransferase</fullName>
        </alternativeName>
        <alternativeName>
            <fullName evidence="11">D-glycero-beta-D-manno-heptose-7-phosphate kinase</fullName>
        </alternativeName>
    </domain>
    <domain>
        <recommendedName>
            <fullName evidence="11">D-beta-D-heptose 1-phosphate adenylyltransferase</fullName>
            <ecNumber evidence="11">2.7.7.70</ecNumber>
        </recommendedName>
        <alternativeName>
            <fullName evidence="11">D-glycero-beta-D-manno-heptose 1-phosphate adenylyltransferase</fullName>
        </alternativeName>
    </domain>
</protein>
<feature type="region of interest" description="Cytidylyltransferase" evidence="11">
    <location>
        <begin position="351"/>
        <end position="483"/>
    </location>
</feature>
<keyword evidence="9 11" id="KW-0119">Carbohydrate metabolism</keyword>
<dbReference type="InterPro" id="IPR011914">
    <property type="entry name" value="RfaE_dom_II"/>
</dbReference>
<dbReference type="NCBIfam" id="TIGR02199">
    <property type="entry name" value="rfaE_dom_II"/>
    <property type="match status" value="1"/>
</dbReference>
<feature type="domain" description="Cytidyltransferase-like" evidence="13">
    <location>
        <begin position="351"/>
        <end position="461"/>
    </location>
</feature>
<evidence type="ECO:0000313" key="14">
    <source>
        <dbReference type="EMBL" id="GLB31860.1"/>
    </source>
</evidence>
<evidence type="ECO:0000256" key="5">
    <source>
        <dbReference type="ARBA" id="ARBA00022741"/>
    </source>
</evidence>
<evidence type="ECO:0000256" key="7">
    <source>
        <dbReference type="ARBA" id="ARBA00022840"/>
    </source>
</evidence>
<keyword evidence="8 11" id="KW-0511">Multifunctional enzyme</keyword>
<dbReference type="EC" id="2.7.7.70" evidence="11"/>
<comment type="similarity">
    <text evidence="11">In the N-terminal section; belongs to the carbohydrate kinase PfkB family.</text>
</comment>
<evidence type="ECO:0000256" key="8">
    <source>
        <dbReference type="ARBA" id="ARBA00023268"/>
    </source>
</evidence>
<dbReference type="SUPFAM" id="SSF53613">
    <property type="entry name" value="Ribokinase-like"/>
    <property type="match status" value="1"/>
</dbReference>
<comment type="caution">
    <text evidence="14">The sequence shown here is derived from an EMBL/GenBank/DDBJ whole genome shotgun (WGS) entry which is preliminary data.</text>
</comment>
<keyword evidence="3 11" id="KW-0808">Transferase</keyword>
<dbReference type="PANTHER" id="PTHR46969:SF1">
    <property type="entry name" value="BIFUNCTIONAL PROTEIN HLDE"/>
    <property type="match status" value="1"/>
</dbReference>
<comment type="catalytic activity">
    <reaction evidence="10 11">
        <text>D-glycero-beta-D-manno-heptose 1-phosphate + ATP + H(+) = ADP-D-glycero-beta-D-manno-heptose + diphosphate</text>
        <dbReference type="Rhea" id="RHEA:27465"/>
        <dbReference type="ChEBI" id="CHEBI:15378"/>
        <dbReference type="ChEBI" id="CHEBI:30616"/>
        <dbReference type="ChEBI" id="CHEBI:33019"/>
        <dbReference type="ChEBI" id="CHEBI:59967"/>
        <dbReference type="ChEBI" id="CHEBI:61593"/>
        <dbReference type="EC" id="2.7.7.70"/>
    </reaction>
</comment>
<dbReference type="Gene3D" id="3.40.50.620">
    <property type="entry name" value="HUPs"/>
    <property type="match status" value="1"/>
</dbReference>